<evidence type="ECO:0000313" key="15">
    <source>
        <dbReference type="Proteomes" id="UP001268256"/>
    </source>
</evidence>
<dbReference type="AlphaFoldDB" id="A0AAE4FUG0"/>
<dbReference type="Proteomes" id="UP001268256">
    <property type="component" value="Unassembled WGS sequence"/>
</dbReference>
<evidence type="ECO:0000256" key="10">
    <source>
        <dbReference type="ARBA" id="ARBA00022989"/>
    </source>
</evidence>
<reference evidence="15" key="1">
    <citation type="submission" date="2023-07" db="EMBL/GenBank/DDBJ databases">
        <authorList>
            <person name="Luz R."/>
            <person name="Cordeiro R."/>
            <person name="Fonseca A."/>
            <person name="Goncalves V."/>
        </authorList>
    </citation>
    <scope>NUCLEOTIDE SEQUENCE [LARGE SCALE GENOMIC DNA]</scope>
    <source>
        <strain evidence="15">BACA0444</strain>
    </source>
</reference>
<keyword evidence="7" id="KW-0863">Zinc-finger</keyword>
<dbReference type="GO" id="GO:0008270">
    <property type="term" value="F:zinc ion binding"/>
    <property type="evidence" value="ECO:0007669"/>
    <property type="project" value="UniProtKB-KW"/>
</dbReference>
<dbReference type="RefSeq" id="WP_322879001.1">
    <property type="nucleotide sequence ID" value="NZ_JAVMIP010000016.1"/>
</dbReference>
<evidence type="ECO:0000256" key="5">
    <source>
        <dbReference type="ARBA" id="ARBA00022692"/>
    </source>
</evidence>
<dbReference type="EC" id="2.3.2.27" evidence="3"/>
<dbReference type="PANTHER" id="PTHR47568">
    <property type="match status" value="1"/>
</dbReference>
<dbReference type="InterPro" id="IPR044231">
    <property type="entry name" value="SP1/SPL1"/>
</dbReference>
<evidence type="ECO:0000256" key="2">
    <source>
        <dbReference type="ARBA" id="ARBA00004141"/>
    </source>
</evidence>
<keyword evidence="6" id="KW-0479">Metal-binding</keyword>
<keyword evidence="10 12" id="KW-1133">Transmembrane helix</keyword>
<keyword evidence="5 12" id="KW-0812">Transmembrane</keyword>
<organism evidence="14 15">
    <name type="scientific">Pseudocalidococcus azoricus BACA0444</name>
    <dbReference type="NCBI Taxonomy" id="2918990"/>
    <lineage>
        <taxon>Bacteria</taxon>
        <taxon>Bacillati</taxon>
        <taxon>Cyanobacteriota</taxon>
        <taxon>Cyanophyceae</taxon>
        <taxon>Acaryochloridales</taxon>
        <taxon>Thermosynechococcaceae</taxon>
        <taxon>Pseudocalidococcus</taxon>
        <taxon>Pseudocalidococcus azoricus</taxon>
    </lineage>
</organism>
<keyword evidence="8" id="KW-0833">Ubl conjugation pathway</keyword>
<evidence type="ECO:0000256" key="6">
    <source>
        <dbReference type="ARBA" id="ARBA00022723"/>
    </source>
</evidence>
<dbReference type="GO" id="GO:0016567">
    <property type="term" value="P:protein ubiquitination"/>
    <property type="evidence" value="ECO:0007669"/>
    <property type="project" value="InterPro"/>
</dbReference>
<evidence type="ECO:0000256" key="8">
    <source>
        <dbReference type="ARBA" id="ARBA00022786"/>
    </source>
</evidence>
<comment type="caution">
    <text evidence="14">The sequence shown here is derived from an EMBL/GenBank/DDBJ whole genome shotgun (WGS) entry which is preliminary data.</text>
</comment>
<evidence type="ECO:0000256" key="11">
    <source>
        <dbReference type="ARBA" id="ARBA00023136"/>
    </source>
</evidence>
<dbReference type="Pfam" id="PF12483">
    <property type="entry name" value="GIDE"/>
    <property type="match status" value="1"/>
</dbReference>
<protein>
    <recommendedName>
        <fullName evidence="3">RING-type E3 ubiquitin transferase</fullName>
        <ecNumber evidence="3">2.3.2.27</ecNumber>
    </recommendedName>
</protein>
<keyword evidence="11 12" id="KW-0472">Membrane</keyword>
<proteinExistence type="predicted"/>
<sequence length="264" mass="29300">MLFISAILLIAAVVLFFVQRHYRLRLRSLKLANLVNSQSIQQLAADVATEIGGGSLREYVKLYGRVKSEHPLISELKQMPCVYYSMQVIREYEERVRSEDSEGRTEWRTERRSDTISSNTQSIPFFLQDAQGTVHIDPEGAGFETIQVLNEFRPEGNSNRLSFGGFSLNLDIAVGSGGGRTLGYRYQESILPLDRQVLIVGEASDQTGELVIGKPQQKGRKFFISLKSEDTLTNHTQNIITYTTLGAIASGVIGILVGILGLVS</sequence>
<evidence type="ECO:0000256" key="9">
    <source>
        <dbReference type="ARBA" id="ARBA00022833"/>
    </source>
</evidence>
<evidence type="ECO:0000313" key="14">
    <source>
        <dbReference type="EMBL" id="MDS3861772.1"/>
    </source>
</evidence>
<name>A0AAE4FUG0_9CYAN</name>
<dbReference type="GO" id="GO:0016020">
    <property type="term" value="C:membrane"/>
    <property type="evidence" value="ECO:0007669"/>
    <property type="project" value="UniProtKB-SubCell"/>
</dbReference>
<evidence type="ECO:0000256" key="1">
    <source>
        <dbReference type="ARBA" id="ARBA00000900"/>
    </source>
</evidence>
<keyword evidence="15" id="KW-1185">Reference proteome</keyword>
<keyword evidence="9" id="KW-0862">Zinc</keyword>
<dbReference type="InterPro" id="IPR022170">
    <property type="entry name" value="MUL1-like"/>
</dbReference>
<accession>A0AAE4FUG0</accession>
<dbReference type="PANTHER" id="PTHR47568:SF2">
    <property type="entry name" value="E3 UBIQUITIN-PROTEIN LIGASE SP1-RELATED"/>
    <property type="match status" value="1"/>
</dbReference>
<evidence type="ECO:0000256" key="3">
    <source>
        <dbReference type="ARBA" id="ARBA00012483"/>
    </source>
</evidence>
<keyword evidence="4" id="KW-0808">Transferase</keyword>
<evidence type="ECO:0000256" key="4">
    <source>
        <dbReference type="ARBA" id="ARBA00022679"/>
    </source>
</evidence>
<comment type="catalytic activity">
    <reaction evidence="1">
        <text>S-ubiquitinyl-[E2 ubiquitin-conjugating enzyme]-L-cysteine + [acceptor protein]-L-lysine = [E2 ubiquitin-conjugating enzyme]-L-cysteine + N(6)-ubiquitinyl-[acceptor protein]-L-lysine.</text>
        <dbReference type="EC" id="2.3.2.27"/>
    </reaction>
</comment>
<feature type="transmembrane region" description="Helical" evidence="12">
    <location>
        <begin position="239"/>
        <end position="263"/>
    </location>
</feature>
<comment type="subcellular location">
    <subcellularLocation>
        <location evidence="2">Membrane</location>
        <topology evidence="2">Multi-pass membrane protein</topology>
    </subcellularLocation>
</comment>
<dbReference type="EMBL" id="JAVMIP010000016">
    <property type="protein sequence ID" value="MDS3861772.1"/>
    <property type="molecule type" value="Genomic_DNA"/>
</dbReference>
<evidence type="ECO:0000259" key="13">
    <source>
        <dbReference type="Pfam" id="PF12483"/>
    </source>
</evidence>
<evidence type="ECO:0000256" key="12">
    <source>
        <dbReference type="SAM" id="Phobius"/>
    </source>
</evidence>
<dbReference type="GO" id="GO:0061630">
    <property type="term" value="F:ubiquitin protein ligase activity"/>
    <property type="evidence" value="ECO:0007669"/>
    <property type="project" value="UniProtKB-EC"/>
</dbReference>
<evidence type="ECO:0000256" key="7">
    <source>
        <dbReference type="ARBA" id="ARBA00022771"/>
    </source>
</evidence>
<feature type="domain" description="E3 Ubiquitin ligase MUL1-like" evidence="13">
    <location>
        <begin position="93"/>
        <end position="258"/>
    </location>
</feature>
<gene>
    <name evidence="14" type="ORF">RIF25_13260</name>
</gene>